<dbReference type="PRINTS" id="PR01007">
    <property type="entry name" value="FLGHOOKFLIK"/>
</dbReference>
<keyword evidence="6" id="KW-0966">Cell projection</keyword>
<dbReference type="EMBL" id="JAGSPM010000011">
    <property type="protein sequence ID" value="MBR7748060.1"/>
    <property type="molecule type" value="Genomic_DNA"/>
</dbReference>
<keyword evidence="6" id="KW-0969">Cilium</keyword>
<dbReference type="AlphaFoldDB" id="A0A941DHA1"/>
<protein>
    <submittedName>
        <fullName evidence="6">Flagellar hook-length control protein FliK</fullName>
    </submittedName>
</protein>
<evidence type="ECO:0000313" key="7">
    <source>
        <dbReference type="Proteomes" id="UP000680158"/>
    </source>
</evidence>
<feature type="domain" description="Flagellar hook-length control protein-like C-terminal" evidence="5">
    <location>
        <begin position="366"/>
        <end position="447"/>
    </location>
</feature>
<evidence type="ECO:0000256" key="4">
    <source>
        <dbReference type="SAM" id="MobiDB-lite"/>
    </source>
</evidence>
<dbReference type="GO" id="GO:0009424">
    <property type="term" value="C:bacterial-type flagellum hook"/>
    <property type="evidence" value="ECO:0007669"/>
    <property type="project" value="InterPro"/>
</dbReference>
<feature type="region of interest" description="Disordered" evidence="4">
    <location>
        <begin position="41"/>
        <end position="93"/>
    </location>
</feature>
<keyword evidence="3" id="KW-1005">Bacterial flagellum biogenesis</keyword>
<dbReference type="CDD" id="cd17470">
    <property type="entry name" value="T3SS_Flik_C"/>
    <property type="match status" value="1"/>
</dbReference>
<evidence type="ECO:0000259" key="5">
    <source>
        <dbReference type="Pfam" id="PF02120"/>
    </source>
</evidence>
<dbReference type="PANTHER" id="PTHR37533:SF2">
    <property type="entry name" value="FLAGELLAR HOOK-LENGTH CONTROL PROTEIN"/>
    <property type="match status" value="1"/>
</dbReference>
<comment type="caution">
    <text evidence="6">The sequence shown here is derived from an EMBL/GenBank/DDBJ whole genome shotgun (WGS) entry which is preliminary data.</text>
</comment>
<name>A0A941DHA1_9BURK</name>
<gene>
    <name evidence="6" type="ORF">KDM92_15850</name>
</gene>
<dbReference type="InterPro" id="IPR052563">
    <property type="entry name" value="FliK"/>
</dbReference>
<comment type="function">
    <text evidence="1">Controls the length of the flagellar hook.</text>
</comment>
<feature type="compositionally biased region" description="Basic and acidic residues" evidence="4">
    <location>
        <begin position="71"/>
        <end position="83"/>
    </location>
</feature>
<dbReference type="InterPro" id="IPR038610">
    <property type="entry name" value="FliK-like_C_sf"/>
</dbReference>
<evidence type="ECO:0000256" key="3">
    <source>
        <dbReference type="ARBA" id="ARBA00022795"/>
    </source>
</evidence>
<keyword evidence="6" id="KW-0282">Flagellum</keyword>
<dbReference type="PANTHER" id="PTHR37533">
    <property type="entry name" value="FLAGELLAR HOOK-LENGTH CONTROL PROTEIN"/>
    <property type="match status" value="1"/>
</dbReference>
<proteinExistence type="inferred from homology"/>
<dbReference type="Proteomes" id="UP000680158">
    <property type="component" value="Unassembled WGS sequence"/>
</dbReference>
<dbReference type="Gene3D" id="3.30.750.140">
    <property type="match status" value="1"/>
</dbReference>
<evidence type="ECO:0000256" key="1">
    <source>
        <dbReference type="ARBA" id="ARBA00003944"/>
    </source>
</evidence>
<feature type="region of interest" description="Disordered" evidence="4">
    <location>
        <begin position="451"/>
        <end position="471"/>
    </location>
</feature>
<keyword evidence="7" id="KW-1185">Reference proteome</keyword>
<dbReference type="InterPro" id="IPR021136">
    <property type="entry name" value="Flagellar_hook_control-like_C"/>
</dbReference>
<dbReference type="Pfam" id="PF02120">
    <property type="entry name" value="Flg_hook"/>
    <property type="match status" value="1"/>
</dbReference>
<dbReference type="GO" id="GO:0044780">
    <property type="term" value="P:bacterial-type flagellum assembly"/>
    <property type="evidence" value="ECO:0007669"/>
    <property type="project" value="InterPro"/>
</dbReference>
<comment type="similarity">
    <text evidence="2">Belongs to the FliK family.</text>
</comment>
<reference evidence="6 7" key="1">
    <citation type="submission" date="2021-04" db="EMBL/GenBank/DDBJ databases">
        <title>novel species isolated from subtropical streams in China.</title>
        <authorList>
            <person name="Lu H."/>
        </authorList>
    </citation>
    <scope>NUCLEOTIDE SEQUENCE [LARGE SCALE GENOMIC DNA]</scope>
    <source>
        <strain evidence="6 7">BYS107W</strain>
    </source>
</reference>
<dbReference type="RefSeq" id="WP_212685407.1">
    <property type="nucleotide sequence ID" value="NZ_JAGSPM010000011.1"/>
</dbReference>
<sequence>MPNAPTLNPVLPGIVANKASNAPTESKNTNTFNQVLKNEVANKSKKTSAEVSAKNNNEHKTVVTQNNKSMTSEEQKELNEVEPSKPPQDDEQTTVAINDPTTLLMFVNNISALSQADTTDSVIDVSIETQKIATTDSLVNDDLISTDIDASDTPDLSTINKNNGENDRVMFSTPLNNLTDEKQIIEPNIKAKEILESHDDLILSPQPQLNNTKSSTPIANDVAEPPVESDLLQQQAQVLVANTNPQQVTNKNESQASQVELNIATTKIDNKDSQTTEKTWNTATVVSDSFAHELEAQASNKLDEQNLEKFGKLEVKVHVNETQVKQEVINTTHVTTIKPEKLATPIISDYIAPRVGTKGWDQAVGQKIVWMVAGGEQSAQLTLNPPDLGPVQVVLSISDNFVDASFVSSHLDVREAIESAAPKLREMMENAGISLSGFSVSAESAQSNNQFSAEKSFRNTSSQTTLSSGTDIESDQVLNTLSNRNTGRDLGLVDTFV</sequence>
<accession>A0A941DHA1</accession>
<organism evidence="6 7">
    <name type="scientific">Undibacterium baiyunense</name>
    <dbReference type="NCBI Taxonomy" id="2828731"/>
    <lineage>
        <taxon>Bacteria</taxon>
        <taxon>Pseudomonadati</taxon>
        <taxon>Pseudomonadota</taxon>
        <taxon>Betaproteobacteria</taxon>
        <taxon>Burkholderiales</taxon>
        <taxon>Oxalobacteraceae</taxon>
        <taxon>Undibacterium</taxon>
    </lineage>
</organism>
<dbReference type="InterPro" id="IPR001635">
    <property type="entry name" value="Flag_hook_Flik"/>
</dbReference>
<evidence type="ECO:0000313" key="6">
    <source>
        <dbReference type="EMBL" id="MBR7748060.1"/>
    </source>
</evidence>
<evidence type="ECO:0000256" key="2">
    <source>
        <dbReference type="ARBA" id="ARBA00009149"/>
    </source>
</evidence>